<dbReference type="InterPro" id="IPR006094">
    <property type="entry name" value="Oxid_FAD_bind_N"/>
</dbReference>
<dbReference type="InterPro" id="IPR016166">
    <property type="entry name" value="FAD-bd_PCMH"/>
</dbReference>
<dbReference type="OrthoDB" id="2151789at2759"/>
<evidence type="ECO:0000313" key="7">
    <source>
        <dbReference type="Proteomes" id="UP000664534"/>
    </source>
</evidence>
<evidence type="ECO:0000256" key="4">
    <source>
        <dbReference type="ARBA" id="ARBA00023002"/>
    </source>
</evidence>
<dbReference type="Gene3D" id="3.40.462.20">
    <property type="match status" value="1"/>
</dbReference>
<dbReference type="PANTHER" id="PTHR42973:SF22">
    <property type="entry name" value="FAD-BINDING PCMH-TYPE DOMAIN-CONTAINING PROTEIN-RELATED"/>
    <property type="match status" value="1"/>
</dbReference>
<proteinExistence type="inferred from homology"/>
<evidence type="ECO:0000256" key="2">
    <source>
        <dbReference type="ARBA" id="ARBA00022630"/>
    </source>
</evidence>
<organism evidence="6 7">
    <name type="scientific">Imshaugia aleurites</name>
    <dbReference type="NCBI Taxonomy" id="172621"/>
    <lineage>
        <taxon>Eukaryota</taxon>
        <taxon>Fungi</taxon>
        <taxon>Dikarya</taxon>
        <taxon>Ascomycota</taxon>
        <taxon>Pezizomycotina</taxon>
        <taxon>Lecanoromycetes</taxon>
        <taxon>OSLEUM clade</taxon>
        <taxon>Lecanoromycetidae</taxon>
        <taxon>Lecanorales</taxon>
        <taxon>Lecanorineae</taxon>
        <taxon>Parmeliaceae</taxon>
        <taxon>Imshaugia</taxon>
    </lineage>
</organism>
<dbReference type="AlphaFoldDB" id="A0A8H3G9B8"/>
<keyword evidence="4" id="KW-0560">Oxidoreductase</keyword>
<evidence type="ECO:0000313" key="6">
    <source>
        <dbReference type="EMBL" id="CAF9937184.1"/>
    </source>
</evidence>
<keyword evidence="2" id="KW-0285">Flavoprotein</keyword>
<feature type="domain" description="FAD-binding PCMH-type" evidence="5">
    <location>
        <begin position="42"/>
        <end position="267"/>
    </location>
</feature>
<sequence>MAASSEDSNPCSSLDSQFPGQVSYAQDASYRASINSYFYQQARLAPQCIVFPKSASDVSRIVKTISELRAKAAVRGGGHTPIANAANLNNAVTIDLSGMNTVNLGTVHTLGLPFLHNDSDSSIPAASNVPLVPSNSASSKSDCSFSNLSSDAAGETKSLSTPNTLSVGGGATWGDVYQKLESTGLISIGGRGTSLGVGGLLTGGGISFYLGQRGFACDNVVNMEVVLADGSIANANAIQRPDLFRALKGGSNNFGIVTRFDLKTYPQGQLWGGFIAYPSATVPQQLLAFESFMQSAKSDPYAEIICAIGYLGAYQSVVVSIGLHYTKPVVNPPIFQPFTAIQPQLTNTMRIGNNIDFVNEVESNQAKNSRGIYLNTVFRPTTAIIEKVYQLWSATTDSIKNIPGIAYFLIFQRMPLIEPGNALGLEGSDDSLVLCLLSVTWTQAQSDATVNSVTRALIEEIDEATKAAGLFSRFKYLNYAAPFQDPISSYGPASKAQLQAVSQEYDPEGFFQTNIPGGFKLSGPQYSVA</sequence>
<protein>
    <recommendedName>
        <fullName evidence="5">FAD-binding PCMH-type domain-containing protein</fullName>
    </recommendedName>
</protein>
<dbReference type="Proteomes" id="UP000664534">
    <property type="component" value="Unassembled WGS sequence"/>
</dbReference>
<dbReference type="PROSITE" id="PS51387">
    <property type="entry name" value="FAD_PCMH"/>
    <property type="match status" value="1"/>
</dbReference>
<evidence type="ECO:0000256" key="3">
    <source>
        <dbReference type="ARBA" id="ARBA00022827"/>
    </source>
</evidence>
<keyword evidence="7" id="KW-1185">Reference proteome</keyword>
<dbReference type="EMBL" id="CAJPDT010000097">
    <property type="protein sequence ID" value="CAF9937184.1"/>
    <property type="molecule type" value="Genomic_DNA"/>
</dbReference>
<evidence type="ECO:0000259" key="5">
    <source>
        <dbReference type="PROSITE" id="PS51387"/>
    </source>
</evidence>
<dbReference type="Gene3D" id="3.30.465.10">
    <property type="match status" value="2"/>
</dbReference>
<keyword evidence="3" id="KW-0274">FAD</keyword>
<comment type="similarity">
    <text evidence="1">Belongs to the oxygen-dependent FAD-linked oxidoreductase family.</text>
</comment>
<dbReference type="PANTHER" id="PTHR42973">
    <property type="entry name" value="BINDING OXIDOREDUCTASE, PUTATIVE (AFU_ORTHOLOGUE AFUA_1G17690)-RELATED"/>
    <property type="match status" value="1"/>
</dbReference>
<dbReference type="InterPro" id="IPR036318">
    <property type="entry name" value="FAD-bd_PCMH-like_sf"/>
</dbReference>
<dbReference type="SUPFAM" id="SSF56176">
    <property type="entry name" value="FAD-binding/transporter-associated domain-like"/>
    <property type="match status" value="1"/>
</dbReference>
<dbReference type="InterPro" id="IPR050416">
    <property type="entry name" value="FAD-linked_Oxidoreductase"/>
</dbReference>
<dbReference type="Pfam" id="PF01565">
    <property type="entry name" value="FAD_binding_4"/>
    <property type="match status" value="2"/>
</dbReference>
<dbReference type="GO" id="GO:0071949">
    <property type="term" value="F:FAD binding"/>
    <property type="evidence" value="ECO:0007669"/>
    <property type="project" value="InterPro"/>
</dbReference>
<dbReference type="InterPro" id="IPR016169">
    <property type="entry name" value="FAD-bd_PCMH_sub2"/>
</dbReference>
<accession>A0A8H3G9B8</accession>
<dbReference type="GO" id="GO:0016491">
    <property type="term" value="F:oxidoreductase activity"/>
    <property type="evidence" value="ECO:0007669"/>
    <property type="project" value="UniProtKB-KW"/>
</dbReference>
<evidence type="ECO:0000256" key="1">
    <source>
        <dbReference type="ARBA" id="ARBA00005466"/>
    </source>
</evidence>
<comment type="caution">
    <text evidence="6">The sequence shown here is derived from an EMBL/GenBank/DDBJ whole genome shotgun (WGS) entry which is preliminary data.</text>
</comment>
<name>A0A8H3G9B8_9LECA</name>
<reference evidence="6" key="1">
    <citation type="submission" date="2021-03" db="EMBL/GenBank/DDBJ databases">
        <authorList>
            <person name="Tagirdzhanova G."/>
        </authorList>
    </citation>
    <scope>NUCLEOTIDE SEQUENCE</scope>
</reference>
<gene>
    <name evidence="6" type="ORF">IMSHALPRED_011052</name>
</gene>